<accession>A0A5C0SGP6</accession>
<dbReference type="Pfam" id="PF10844">
    <property type="entry name" value="DUF2577"/>
    <property type="match status" value="1"/>
</dbReference>
<dbReference type="EMBL" id="CP042243">
    <property type="protein sequence ID" value="QEK12574.1"/>
    <property type="molecule type" value="Genomic_DNA"/>
</dbReference>
<protein>
    <submittedName>
        <fullName evidence="1">DUF2577 domain-containing protein</fullName>
    </submittedName>
</protein>
<keyword evidence="2" id="KW-1185">Reference proteome</keyword>
<name>A0A5C0SGP6_CRATE</name>
<organism evidence="1 2">
    <name type="scientific">Crassaminicella thermophila</name>
    <dbReference type="NCBI Taxonomy" id="2599308"/>
    <lineage>
        <taxon>Bacteria</taxon>
        <taxon>Bacillati</taxon>
        <taxon>Bacillota</taxon>
        <taxon>Clostridia</taxon>
        <taxon>Eubacteriales</taxon>
        <taxon>Clostridiaceae</taxon>
        <taxon>Crassaminicella</taxon>
    </lineage>
</organism>
<proteinExistence type="predicted"/>
<sequence>MKKENWDIELAKMFAERNNKRNIGNVIGQVVSIFPDIKISILDGNIILHKEQLYCCAHVLAGYTRQIKNTNISLEDFKATTGETTHKLKPDGSYNNYEYSNIEIPSATKSLETAKMEFMDTLQVGDEVLLIHTVDEQTWFIVDKIIKL</sequence>
<dbReference type="KEGG" id="crs:FQB35_09685"/>
<dbReference type="RefSeq" id="WP_148809728.1">
    <property type="nucleotide sequence ID" value="NZ_CP042243.1"/>
</dbReference>
<evidence type="ECO:0000313" key="2">
    <source>
        <dbReference type="Proteomes" id="UP000324646"/>
    </source>
</evidence>
<dbReference type="Proteomes" id="UP000324646">
    <property type="component" value="Chromosome"/>
</dbReference>
<dbReference type="InterPro" id="IPR022555">
    <property type="entry name" value="DUF2577"/>
</dbReference>
<gene>
    <name evidence="1" type="ORF">FQB35_09685</name>
</gene>
<evidence type="ECO:0000313" key="1">
    <source>
        <dbReference type="EMBL" id="QEK12574.1"/>
    </source>
</evidence>
<reference evidence="1 2" key="1">
    <citation type="submission" date="2019-07" db="EMBL/GenBank/DDBJ databases">
        <title>Complete genome of Crassaminicella thermophila SY095.</title>
        <authorList>
            <person name="Li X."/>
        </authorList>
    </citation>
    <scope>NUCLEOTIDE SEQUENCE [LARGE SCALE GENOMIC DNA]</scope>
    <source>
        <strain evidence="1 2">SY095</strain>
    </source>
</reference>
<dbReference type="OrthoDB" id="2974213at2"/>
<dbReference type="AlphaFoldDB" id="A0A5C0SGP6"/>